<sequence length="499" mass="54640">MAKFLPGFPRASGTPDQKETFESMKSANVPLSSCEKEFLLQGIRSRKRLDGRETYDYRKIRISFGVDRGHCEVQLGRTRVLGQVSCEVTQPKPNRPTEGQLFINLELSPMASPAFEAGRTTEFNVELNRFMERFYVESRAVDVESLCIVAGEKVWSVKVDLHVLDNDGNITDCASIAAITALAHFRRPDVSVIGEEVTIHSPEDRDPVPLSVLHMPVCISFGFFDEGQLLLVDPTEKEEAVMNGRMIMAMNIHREICGAVMGGGVSLEADQILRCSKIASVKVAEIVALIQEALAEDSRQRAAGKTGLVESDTRPSIITVTSADESDVDITEAVEKTADFPNDPSPSVTAEEIPWNAELKGPGTAQIGEGGDNSWIVIDDDDDDDSMEENDDIEITEVQNSNNKAVIESSKQTNGSKVVQCTVESDSSEEDEVVILTAEKSSAGFQTSSKLTDSQGAMDLSVALKTGKEYQESSNKNVDGKKKNRRKNKPKKRTSSHTS</sequence>
<evidence type="ECO:0000313" key="13">
    <source>
        <dbReference type="Proteomes" id="UP001159427"/>
    </source>
</evidence>
<dbReference type="Pfam" id="PF01138">
    <property type="entry name" value="RNase_PH"/>
    <property type="match status" value="1"/>
</dbReference>
<name>A0ABN8SQP2_9CNID</name>
<reference evidence="12 13" key="1">
    <citation type="submission" date="2022-05" db="EMBL/GenBank/DDBJ databases">
        <authorList>
            <consortium name="Genoscope - CEA"/>
            <person name="William W."/>
        </authorList>
    </citation>
    <scope>NUCLEOTIDE SEQUENCE [LARGE SCALE GENOMIC DNA]</scope>
</reference>
<dbReference type="InterPro" id="IPR015847">
    <property type="entry name" value="ExoRNase_PH_dom2"/>
</dbReference>
<keyword evidence="6" id="KW-0694">RNA-binding</keyword>
<dbReference type="CDD" id="cd11368">
    <property type="entry name" value="RNase_PH_RRP45"/>
    <property type="match status" value="1"/>
</dbReference>
<comment type="subcellular location">
    <subcellularLocation>
        <location evidence="2">Cytoplasm</location>
    </subcellularLocation>
    <subcellularLocation>
        <location evidence="1">Nucleus</location>
    </subcellularLocation>
</comment>
<dbReference type="InterPro" id="IPR001247">
    <property type="entry name" value="ExoRNase_PH_dom1"/>
</dbReference>
<keyword evidence="5" id="KW-0963">Cytoplasm</keyword>
<evidence type="ECO:0000259" key="11">
    <source>
        <dbReference type="Pfam" id="PF03725"/>
    </source>
</evidence>
<dbReference type="SUPFAM" id="SSF54211">
    <property type="entry name" value="Ribosomal protein S5 domain 2-like"/>
    <property type="match status" value="1"/>
</dbReference>
<dbReference type="Gene3D" id="3.30.230.70">
    <property type="entry name" value="GHMP Kinase, N-terminal domain"/>
    <property type="match status" value="1"/>
</dbReference>
<comment type="similarity">
    <text evidence="3">Belongs to the RNase PH family.</text>
</comment>
<dbReference type="InterPro" id="IPR036345">
    <property type="entry name" value="ExoRNase_PH_dom2_sf"/>
</dbReference>
<keyword evidence="13" id="KW-1185">Reference proteome</keyword>
<gene>
    <name evidence="12" type="ORF">PEVE_00023222</name>
</gene>
<feature type="domain" description="Exoribonuclease phosphorolytic" evidence="10">
    <location>
        <begin position="57"/>
        <end position="188"/>
    </location>
</feature>
<feature type="region of interest" description="Disordered" evidence="9">
    <location>
        <begin position="465"/>
        <end position="499"/>
    </location>
</feature>
<evidence type="ECO:0000256" key="6">
    <source>
        <dbReference type="ARBA" id="ARBA00022884"/>
    </source>
</evidence>
<keyword evidence="7" id="KW-0539">Nucleus</keyword>
<evidence type="ECO:0000313" key="12">
    <source>
        <dbReference type="EMBL" id="CAH3192088.1"/>
    </source>
</evidence>
<evidence type="ECO:0000256" key="4">
    <source>
        <dbReference type="ARBA" id="ARBA00019572"/>
    </source>
</evidence>
<organism evidence="12 13">
    <name type="scientific">Porites evermanni</name>
    <dbReference type="NCBI Taxonomy" id="104178"/>
    <lineage>
        <taxon>Eukaryota</taxon>
        <taxon>Metazoa</taxon>
        <taxon>Cnidaria</taxon>
        <taxon>Anthozoa</taxon>
        <taxon>Hexacorallia</taxon>
        <taxon>Scleractinia</taxon>
        <taxon>Fungiina</taxon>
        <taxon>Poritidae</taxon>
        <taxon>Porites</taxon>
    </lineage>
</organism>
<comment type="caution">
    <text evidence="12">The sequence shown here is derived from an EMBL/GenBank/DDBJ whole genome shotgun (WGS) entry which is preliminary data.</text>
</comment>
<dbReference type="InterPro" id="IPR020568">
    <property type="entry name" value="Ribosomal_Su5_D2-typ_SF"/>
</dbReference>
<evidence type="ECO:0000256" key="9">
    <source>
        <dbReference type="SAM" id="MobiDB-lite"/>
    </source>
</evidence>
<evidence type="ECO:0000256" key="3">
    <source>
        <dbReference type="ARBA" id="ARBA00006678"/>
    </source>
</evidence>
<dbReference type="InterPro" id="IPR050590">
    <property type="entry name" value="Exosome_comp_Rrp42_subfam"/>
</dbReference>
<feature type="compositionally biased region" description="Basic residues" evidence="9">
    <location>
        <begin position="482"/>
        <end position="499"/>
    </location>
</feature>
<dbReference type="PANTHER" id="PTHR11097:SF14">
    <property type="entry name" value="EXOSOME COMPLEX COMPONENT RRP45"/>
    <property type="match status" value="1"/>
</dbReference>
<dbReference type="InterPro" id="IPR033100">
    <property type="entry name" value="Rrp45"/>
</dbReference>
<dbReference type="Proteomes" id="UP001159427">
    <property type="component" value="Unassembled WGS sequence"/>
</dbReference>
<feature type="region of interest" description="Disordered" evidence="9">
    <location>
        <begin position="1"/>
        <end position="20"/>
    </location>
</feature>
<evidence type="ECO:0000256" key="2">
    <source>
        <dbReference type="ARBA" id="ARBA00004496"/>
    </source>
</evidence>
<feature type="domain" description="Exoribonuclease phosphorolytic" evidence="11">
    <location>
        <begin position="214"/>
        <end position="280"/>
    </location>
</feature>
<evidence type="ECO:0000256" key="5">
    <source>
        <dbReference type="ARBA" id="ARBA00022490"/>
    </source>
</evidence>
<evidence type="ECO:0000256" key="7">
    <source>
        <dbReference type="ARBA" id="ARBA00023242"/>
    </source>
</evidence>
<proteinExistence type="inferred from homology"/>
<dbReference type="EMBL" id="CALNXI010003082">
    <property type="protein sequence ID" value="CAH3192088.1"/>
    <property type="molecule type" value="Genomic_DNA"/>
</dbReference>
<dbReference type="InterPro" id="IPR027408">
    <property type="entry name" value="PNPase/RNase_PH_dom_sf"/>
</dbReference>
<dbReference type="SUPFAM" id="SSF55666">
    <property type="entry name" value="Ribonuclease PH domain 2-like"/>
    <property type="match status" value="1"/>
</dbReference>
<accession>A0ABN8SQP2</accession>
<dbReference type="Pfam" id="PF03725">
    <property type="entry name" value="RNase_PH_C"/>
    <property type="match status" value="1"/>
</dbReference>
<evidence type="ECO:0000256" key="8">
    <source>
        <dbReference type="ARBA" id="ARBA00032660"/>
    </source>
</evidence>
<dbReference type="PANTHER" id="PTHR11097">
    <property type="entry name" value="EXOSOME COMPLEX EXONUCLEASE RIBOSOMAL RNA PROCESSING PROTEIN"/>
    <property type="match status" value="1"/>
</dbReference>
<evidence type="ECO:0000259" key="10">
    <source>
        <dbReference type="Pfam" id="PF01138"/>
    </source>
</evidence>
<protein>
    <recommendedName>
        <fullName evidence="4">Exosome complex component RRP45</fullName>
    </recommendedName>
    <alternativeName>
        <fullName evidence="8">Exosome component 9</fullName>
    </alternativeName>
</protein>
<evidence type="ECO:0000256" key="1">
    <source>
        <dbReference type="ARBA" id="ARBA00004123"/>
    </source>
</evidence>